<name>A0A1E5RES4_9ASCO</name>
<dbReference type="EMBL" id="LPNM01000007">
    <property type="protein sequence ID" value="OEJ85384.1"/>
    <property type="molecule type" value="Genomic_DNA"/>
</dbReference>
<dbReference type="InterPro" id="IPR020401">
    <property type="entry name" value="mRNA_transport_factor_GFD1"/>
</dbReference>
<dbReference type="Proteomes" id="UP000095728">
    <property type="component" value="Unassembled WGS sequence"/>
</dbReference>
<feature type="compositionally biased region" description="Acidic residues" evidence="1">
    <location>
        <begin position="1"/>
        <end position="11"/>
    </location>
</feature>
<protein>
    <submittedName>
        <fullName evidence="2">Uncharacterized protein</fullName>
    </submittedName>
</protein>
<keyword evidence="3" id="KW-1185">Reference proteome</keyword>
<sequence>MWASSSEDEDTNEKAQPFAQKQSQNNQKKNSFSNRKNSGSWQNSSTQRNNLKSTNHRSESFSNQKKKNNKNSGNFNNEKIKQNPLAAALGLNLAELQAKREGSSDSSEYETTDDERDTFDSRNGTSHKTLAERLGKPINANNRSKTGTTKDENIKIKNKKTPVSNGSATSVESTSQLSKVDLLKKKIAEQKKILEKTHEKKKIMDSIDMLTKDLDWDAEEIDISKIKI</sequence>
<accession>A0A1E5RES4</accession>
<dbReference type="AlphaFoldDB" id="A0A1E5RES4"/>
<feature type="compositionally biased region" description="Polar residues" evidence="1">
    <location>
        <begin position="161"/>
        <end position="176"/>
    </location>
</feature>
<evidence type="ECO:0000256" key="1">
    <source>
        <dbReference type="SAM" id="MobiDB-lite"/>
    </source>
</evidence>
<organism evidence="2 3">
    <name type="scientific">Hanseniaspora osmophila</name>
    <dbReference type="NCBI Taxonomy" id="56408"/>
    <lineage>
        <taxon>Eukaryota</taxon>
        <taxon>Fungi</taxon>
        <taxon>Dikarya</taxon>
        <taxon>Ascomycota</taxon>
        <taxon>Saccharomycotina</taxon>
        <taxon>Saccharomycetes</taxon>
        <taxon>Saccharomycodales</taxon>
        <taxon>Saccharomycodaceae</taxon>
        <taxon>Hanseniaspora</taxon>
    </lineage>
</organism>
<gene>
    <name evidence="2" type="ORF">AWRI3579_g1700</name>
</gene>
<dbReference type="InParanoid" id="A0A1E5RES4"/>
<feature type="region of interest" description="Disordered" evidence="1">
    <location>
        <begin position="97"/>
        <end position="176"/>
    </location>
</feature>
<feature type="compositionally biased region" description="Polar residues" evidence="1">
    <location>
        <begin position="39"/>
        <end position="53"/>
    </location>
</feature>
<comment type="caution">
    <text evidence="2">The sequence shown here is derived from an EMBL/GenBank/DDBJ whole genome shotgun (WGS) entry which is preliminary data.</text>
</comment>
<feature type="compositionally biased region" description="Acidic residues" evidence="1">
    <location>
        <begin position="107"/>
        <end position="117"/>
    </location>
</feature>
<reference evidence="3" key="1">
    <citation type="journal article" date="2016" name="Genome Announc.">
        <title>Genome sequences of three species of Hanseniaspora isolated from spontaneous wine fermentations.</title>
        <authorList>
            <person name="Sternes P.R."/>
            <person name="Lee D."/>
            <person name="Kutyna D.R."/>
            <person name="Borneman A.R."/>
        </authorList>
    </citation>
    <scope>NUCLEOTIDE SEQUENCE [LARGE SCALE GENOMIC DNA]</scope>
    <source>
        <strain evidence="3">AWRI3579</strain>
    </source>
</reference>
<evidence type="ECO:0000313" key="3">
    <source>
        <dbReference type="Proteomes" id="UP000095728"/>
    </source>
</evidence>
<feature type="region of interest" description="Disordered" evidence="1">
    <location>
        <begin position="1"/>
        <end position="81"/>
    </location>
</feature>
<proteinExistence type="predicted"/>
<evidence type="ECO:0000313" key="2">
    <source>
        <dbReference type="EMBL" id="OEJ85384.1"/>
    </source>
</evidence>
<dbReference type="Pfam" id="PF17331">
    <property type="entry name" value="GFD1"/>
    <property type="match status" value="1"/>
</dbReference>
<feature type="compositionally biased region" description="Low complexity" evidence="1">
    <location>
        <begin position="20"/>
        <end position="38"/>
    </location>
</feature>